<accession>A0ABP8JJY0</accession>
<feature type="region of interest" description="Disordered" evidence="1">
    <location>
        <begin position="30"/>
        <end position="50"/>
    </location>
</feature>
<protein>
    <recommendedName>
        <fullName evidence="2">Glycosyltransferase GT-D fold domain-containing protein</fullName>
    </recommendedName>
</protein>
<proteinExistence type="predicted"/>
<dbReference type="InterPro" id="IPR014869">
    <property type="entry name" value="GT-D"/>
</dbReference>
<comment type="caution">
    <text evidence="3">The sequence shown here is derived from an EMBL/GenBank/DDBJ whole genome shotgun (WGS) entry which is preliminary data.</text>
</comment>
<feature type="domain" description="Glycosyltransferase GT-D fold" evidence="2">
    <location>
        <begin position="115"/>
        <end position="306"/>
    </location>
</feature>
<organism evidence="3 4">
    <name type="scientific">Brevibacterium pityocampae</name>
    <dbReference type="NCBI Taxonomy" id="506594"/>
    <lineage>
        <taxon>Bacteria</taxon>
        <taxon>Bacillati</taxon>
        <taxon>Actinomycetota</taxon>
        <taxon>Actinomycetes</taxon>
        <taxon>Micrococcales</taxon>
        <taxon>Brevibacteriaceae</taxon>
        <taxon>Brevibacterium</taxon>
    </lineage>
</organism>
<name>A0ABP8JJY0_9MICO</name>
<evidence type="ECO:0000313" key="4">
    <source>
        <dbReference type="Proteomes" id="UP001500642"/>
    </source>
</evidence>
<dbReference type="EMBL" id="BAABGL010000015">
    <property type="protein sequence ID" value="GAA4392040.1"/>
    <property type="molecule type" value="Genomic_DNA"/>
</dbReference>
<dbReference type="Proteomes" id="UP001500642">
    <property type="component" value="Unassembled WGS sequence"/>
</dbReference>
<dbReference type="RefSeq" id="WP_345031787.1">
    <property type="nucleotide sequence ID" value="NZ_BAABGL010000015.1"/>
</dbReference>
<evidence type="ECO:0000313" key="3">
    <source>
        <dbReference type="EMBL" id="GAA4392040.1"/>
    </source>
</evidence>
<gene>
    <name evidence="3" type="ORF">GCM10023167_19870</name>
</gene>
<sequence>MTATTRFKRALRVLLGSEAEAEALGAAPRTLAGSGASDPAGAGVADADAPTPGEKRIIELLTDIKGELRGHRRNLESLRIATTAPVLHEVAGVLADIQLTAPETLRRLAERKASMARFGDGELRLMTRSEFNLGFQTNSGRLQAALRRTLVPQPEDGDLLIALPHLFRDAHWSGVWAELWPDVRALLDPATTYGNAHITRPNFFRTHGQAGVEMWREVWRDSSVAVITGIGARFDVIPELFDSAASVERIDAPATDAFDALPSLIEAAEASDADIFLLALGPSATVLARELAARGRRALDVGHISASHRTVFAGAGRPEHQTGG</sequence>
<keyword evidence="4" id="KW-1185">Reference proteome</keyword>
<dbReference type="Pfam" id="PF08759">
    <property type="entry name" value="GT-D"/>
    <property type="match status" value="1"/>
</dbReference>
<evidence type="ECO:0000259" key="2">
    <source>
        <dbReference type="Pfam" id="PF08759"/>
    </source>
</evidence>
<evidence type="ECO:0000256" key="1">
    <source>
        <dbReference type="SAM" id="MobiDB-lite"/>
    </source>
</evidence>
<reference evidence="4" key="1">
    <citation type="journal article" date="2019" name="Int. J. Syst. Evol. Microbiol.">
        <title>The Global Catalogue of Microorganisms (GCM) 10K type strain sequencing project: providing services to taxonomists for standard genome sequencing and annotation.</title>
        <authorList>
            <consortium name="The Broad Institute Genomics Platform"/>
            <consortium name="The Broad Institute Genome Sequencing Center for Infectious Disease"/>
            <person name="Wu L."/>
            <person name="Ma J."/>
        </authorList>
    </citation>
    <scope>NUCLEOTIDE SEQUENCE [LARGE SCALE GENOMIC DNA]</scope>
    <source>
        <strain evidence="4">JCM 17808</strain>
    </source>
</reference>